<dbReference type="GeneID" id="102808075"/>
<dbReference type="SUPFAM" id="SSF89550">
    <property type="entry name" value="PHP domain-like"/>
    <property type="match status" value="1"/>
</dbReference>
<evidence type="ECO:0000256" key="1">
    <source>
        <dbReference type="ARBA" id="ARBA00004123"/>
    </source>
</evidence>
<evidence type="ECO:0000256" key="3">
    <source>
        <dbReference type="ARBA" id="ARBA00022694"/>
    </source>
</evidence>
<dbReference type="RefSeq" id="XP_006822721.1">
    <property type="nucleotide sequence ID" value="XM_006822658.1"/>
</dbReference>
<evidence type="ECO:0000256" key="4">
    <source>
        <dbReference type="SAM" id="MobiDB-lite"/>
    </source>
</evidence>
<dbReference type="PANTHER" id="PTHR13031:SF0">
    <property type="entry name" value="RIBONUCLEASE P PROTEIN SUBUNIT P30"/>
    <property type="match status" value="1"/>
</dbReference>
<dbReference type="InterPro" id="IPR002738">
    <property type="entry name" value="RNase_P_p30"/>
</dbReference>
<proteinExistence type="inferred from homology"/>
<keyword evidence="3" id="KW-0819">tRNA processing</keyword>
<dbReference type="PANTHER" id="PTHR13031">
    <property type="entry name" value="RIBONUCLEASE P SUBUNIT P30"/>
    <property type="match status" value="1"/>
</dbReference>
<accession>A0ABM0MRT0</accession>
<protein>
    <submittedName>
        <fullName evidence="6">Ribonuclease P protein subunit p30-like</fullName>
    </submittedName>
</protein>
<sequence>MAKFHDLNLLHTQDQNSLQESIKTLIKTGYEVVAVNHVVTSLDKKMVQNAPPPMEIQESVTAPLKMRAKTFKQLSRLTLILSDMQTYRINSDAVQSYDILAVQPTTEKLFQLACTQLDIDIIQVNMTEKMPMLIRIHPVKAALERGVYFEIVYAPAVRDSTARKNIISNALSLMFMCKGKNIIISSQAENAMEIRGPYDVANLGFLFGLNEAQSKDAVSMNCRSVLLHAETRRNTARGALSISNISDISERDAWKIKEHKSSNPSIASNHQTDEEESDEEKSCTRKKKKQKTKM</sequence>
<keyword evidence="5" id="KW-1185">Reference proteome</keyword>
<gene>
    <name evidence="6" type="primary">LOC102808075</name>
</gene>
<evidence type="ECO:0000256" key="2">
    <source>
        <dbReference type="ARBA" id="ARBA00007331"/>
    </source>
</evidence>
<comment type="subcellular location">
    <subcellularLocation>
        <location evidence="1">Nucleus</location>
    </subcellularLocation>
</comment>
<reference evidence="6" key="1">
    <citation type="submission" date="2025-08" db="UniProtKB">
        <authorList>
            <consortium name="RefSeq"/>
        </authorList>
    </citation>
    <scope>IDENTIFICATION</scope>
    <source>
        <tissue evidence="6">Testes</tissue>
    </source>
</reference>
<name>A0ABM0MRT0_SACKO</name>
<evidence type="ECO:0000313" key="5">
    <source>
        <dbReference type="Proteomes" id="UP000694865"/>
    </source>
</evidence>
<organism evidence="5 6">
    <name type="scientific">Saccoglossus kowalevskii</name>
    <name type="common">Acorn worm</name>
    <dbReference type="NCBI Taxonomy" id="10224"/>
    <lineage>
        <taxon>Eukaryota</taxon>
        <taxon>Metazoa</taxon>
        <taxon>Hemichordata</taxon>
        <taxon>Enteropneusta</taxon>
        <taxon>Harrimaniidae</taxon>
        <taxon>Saccoglossus</taxon>
    </lineage>
</organism>
<dbReference type="Gene3D" id="3.20.20.140">
    <property type="entry name" value="Metal-dependent hydrolases"/>
    <property type="match status" value="1"/>
</dbReference>
<dbReference type="Proteomes" id="UP000694865">
    <property type="component" value="Unplaced"/>
</dbReference>
<comment type="similarity">
    <text evidence="2">Belongs to the eukaryotic/archaeal RNase P protein component 3 family.</text>
</comment>
<feature type="region of interest" description="Disordered" evidence="4">
    <location>
        <begin position="256"/>
        <end position="294"/>
    </location>
</feature>
<evidence type="ECO:0000313" key="6">
    <source>
        <dbReference type="RefSeq" id="XP_006822721.1"/>
    </source>
</evidence>
<dbReference type="Pfam" id="PF01876">
    <property type="entry name" value="RNase_P_p30"/>
    <property type="match status" value="1"/>
</dbReference>
<dbReference type="InterPro" id="IPR016195">
    <property type="entry name" value="Pol/histidinol_Pase-like"/>
</dbReference>
<feature type="compositionally biased region" description="Basic residues" evidence="4">
    <location>
        <begin position="284"/>
        <end position="294"/>
    </location>
</feature>